<gene>
    <name evidence="2" type="ordered locus">Lxx21915</name>
</gene>
<dbReference type="AlphaFoldDB" id="Q6ACL6"/>
<feature type="transmembrane region" description="Helical" evidence="1">
    <location>
        <begin position="369"/>
        <end position="389"/>
    </location>
</feature>
<dbReference type="STRING" id="281090.Lxx21915"/>
<keyword evidence="1" id="KW-0812">Transmembrane</keyword>
<evidence type="ECO:0000256" key="1">
    <source>
        <dbReference type="SAM" id="Phobius"/>
    </source>
</evidence>
<feature type="transmembrane region" description="Helical" evidence="1">
    <location>
        <begin position="12"/>
        <end position="40"/>
    </location>
</feature>
<evidence type="ECO:0000313" key="3">
    <source>
        <dbReference type="Proteomes" id="UP000001306"/>
    </source>
</evidence>
<organism evidence="2 3">
    <name type="scientific">Leifsonia xyli subsp. xyli (strain CTCB07)</name>
    <dbReference type="NCBI Taxonomy" id="281090"/>
    <lineage>
        <taxon>Bacteria</taxon>
        <taxon>Bacillati</taxon>
        <taxon>Actinomycetota</taxon>
        <taxon>Actinomycetes</taxon>
        <taxon>Micrococcales</taxon>
        <taxon>Microbacteriaceae</taxon>
        <taxon>Leifsonia</taxon>
    </lineage>
</organism>
<keyword evidence="3" id="KW-1185">Reference proteome</keyword>
<feature type="transmembrane region" description="Helical" evidence="1">
    <location>
        <begin position="178"/>
        <end position="198"/>
    </location>
</feature>
<dbReference type="Proteomes" id="UP000001306">
    <property type="component" value="Chromosome"/>
</dbReference>
<proteinExistence type="predicted"/>
<evidence type="ECO:0000313" key="2">
    <source>
        <dbReference type="EMBL" id="AAT89877.1"/>
    </source>
</evidence>
<dbReference type="KEGG" id="lxx:Lxx21915"/>
<dbReference type="HOGENOM" id="CLU_695977_0_0_11"/>
<dbReference type="RefSeq" id="WP_011186861.1">
    <property type="nucleotide sequence ID" value="NC_006087.1"/>
</dbReference>
<accession>Q6ACL6</accession>
<name>Q6ACL6_LEIXX</name>
<keyword evidence="1" id="KW-0472">Membrane</keyword>
<evidence type="ECO:0008006" key="4">
    <source>
        <dbReference type="Google" id="ProtNLM"/>
    </source>
</evidence>
<dbReference type="CDD" id="cd06462">
    <property type="entry name" value="Peptidase_S24_S26"/>
    <property type="match status" value="1"/>
</dbReference>
<keyword evidence="1" id="KW-1133">Transmembrane helix</keyword>
<feature type="transmembrane region" description="Helical" evidence="1">
    <location>
        <begin position="131"/>
        <end position="157"/>
    </location>
</feature>
<sequence>MRGTLPRAGNALLTLAAVAGSLCIVGAVTALVFPVGLILFSTGSMSPAIPAGAVALVREVPAAEVRRGDIVTVDRAGQLPITHRVVRTEPLPGGVTELVLRGDANAQNDPAPYRVTRVRLVVASMPGGAQAIAFASSPVFLGIATVGAAGLVAWAFWPREQTAAGRPARGRRRGSHRSGAATAALVLVLAGASLAAALDAPAPGARAAEPAPTTTISGRYLTLTSAADPARLAALRPGAPVRWTVGVSAHPPTPATIRLGLTATGALAPTLAVSVIACDARWTGAVCPGTSQTLLSGVTVSALPLDAPGAIGGMPSAARRWLAVQVTLASGVAAEGSTQLTVWAWGAGDSASTTTRPSALPETGSRVPALPLLLACGAVAGGAALAGAARVRKRPS</sequence>
<reference evidence="2 3" key="1">
    <citation type="journal article" date="2004" name="Mol. Plant Microbe Interact.">
        <title>The genome sequence of the Gram-positive sugarcane pathogen Leifsonia xyli subsp. xyli.</title>
        <authorList>
            <person name="Monteiro-Vitorello C.B."/>
            <person name="Camargo L.E.A."/>
            <person name="Van Sluys M.A."/>
            <person name="Kitajima J.P."/>
            <person name="Truffi D."/>
            <person name="do Amaral A.M."/>
            <person name="Harakava R."/>
            <person name="de Oliveira J.C.F."/>
            <person name="Wood D."/>
            <person name="de Oliveira M.C."/>
            <person name="Miyaki C.Y."/>
            <person name="Takita M.A."/>
            <person name="da Silva A.C.R."/>
            <person name="Furlan L.R."/>
            <person name="Carraro D.M."/>
            <person name="Camarotte G."/>
            <person name="Almeida N.F. Jr."/>
            <person name="Carrer H."/>
            <person name="Coutinho L.L."/>
            <person name="El-Dorry H.A."/>
            <person name="Ferro M.I.T."/>
            <person name="Gagliardi P.R."/>
            <person name="Giglioti E."/>
            <person name="Goldman M.H.S."/>
            <person name="Goldman G.H."/>
            <person name="Kimura E.T."/>
            <person name="Ferro E.S."/>
            <person name="Kuramae E.E."/>
            <person name="Lemos E.G.M."/>
            <person name="Lemos M.V.F."/>
            <person name="Mauro S.M.Z."/>
            <person name="Machado M.A."/>
            <person name="Marino C.L."/>
            <person name="Menck C.F."/>
            <person name="Nunes L.R."/>
            <person name="Oliveira R.C."/>
            <person name="Pereira G.G."/>
            <person name="Siqueira W."/>
            <person name="de Souza A.A."/>
            <person name="Tsai S.M."/>
            <person name="Zanca A.S."/>
            <person name="Simpson A.J.G."/>
            <person name="Brumbley S.M."/>
            <person name="Setubal J.C."/>
        </authorList>
    </citation>
    <scope>NUCLEOTIDE SEQUENCE [LARGE SCALE GENOMIC DNA]</scope>
    <source>
        <strain evidence="2 3">CTCB07</strain>
    </source>
</reference>
<dbReference type="EMBL" id="AE016822">
    <property type="protein sequence ID" value="AAT89877.1"/>
    <property type="molecule type" value="Genomic_DNA"/>
</dbReference>
<dbReference type="eggNOG" id="COG0681">
    <property type="taxonomic scope" value="Bacteria"/>
</dbReference>
<protein>
    <recommendedName>
        <fullName evidence="4">Signal peptidase I</fullName>
    </recommendedName>
</protein>